<dbReference type="InterPro" id="IPR051044">
    <property type="entry name" value="MAG_DAG_Lipase"/>
</dbReference>
<reference evidence="2 3" key="1">
    <citation type="submission" date="2023-10" db="EMBL/GenBank/DDBJ databases">
        <title>Two novel species belonging to the OM43/NOR5 clade.</title>
        <authorList>
            <person name="Park M."/>
        </authorList>
    </citation>
    <scope>NUCLEOTIDE SEQUENCE [LARGE SCALE GENOMIC DNA]</scope>
    <source>
        <strain evidence="2 3">IMCC45268</strain>
    </source>
</reference>
<dbReference type="InterPro" id="IPR029058">
    <property type="entry name" value="AB_hydrolase_fold"/>
</dbReference>
<dbReference type="GO" id="GO:0016787">
    <property type="term" value="F:hydrolase activity"/>
    <property type="evidence" value="ECO:0007669"/>
    <property type="project" value="UniProtKB-KW"/>
</dbReference>
<dbReference type="RefSeq" id="WP_407328188.1">
    <property type="nucleotide sequence ID" value="NZ_CP136865.1"/>
</dbReference>
<dbReference type="Pfam" id="PF12146">
    <property type="entry name" value="Hydrolase_4"/>
    <property type="match status" value="1"/>
</dbReference>
<protein>
    <submittedName>
        <fullName evidence="2">Alpha/beta hydrolase</fullName>
    </submittedName>
</protein>
<sequence length="285" mass="31164">MSEHTELAVQELGLEDGDAKGVFYRRWDVESPRAVALIVHGLGEHSGRYQHVAEALAARKIASFAPDHPGHGKTPGHRCFINKFEDFYPALDALREKIAADYAEVPCFIIGHSMGGLITGNYLIDRQPQFAGAAFSGAAFEVPEPPSGFAIFLNKVLASIVPKLGALQLDASEVSRDAEVVRRYQEDPLVHSGKITARLLVELFSAMENLQKRRGDVTLPLLVMHGEGDVMAAVSGSRNFFDSVGSQDKTLRLYPGLYHEIFNEPEQAQVLGELGDWMDAHIAAA</sequence>
<organism evidence="2 3">
    <name type="scientific">Congregibacter brevis</name>
    <dbReference type="NCBI Taxonomy" id="3081201"/>
    <lineage>
        <taxon>Bacteria</taxon>
        <taxon>Pseudomonadati</taxon>
        <taxon>Pseudomonadota</taxon>
        <taxon>Gammaproteobacteria</taxon>
        <taxon>Cellvibrionales</taxon>
        <taxon>Halieaceae</taxon>
        <taxon>Congregibacter</taxon>
    </lineage>
</organism>
<proteinExistence type="predicted"/>
<dbReference type="SUPFAM" id="SSF53474">
    <property type="entry name" value="alpha/beta-Hydrolases"/>
    <property type="match status" value="1"/>
</dbReference>
<dbReference type="EMBL" id="CP136865">
    <property type="protein sequence ID" value="WOJ97379.1"/>
    <property type="molecule type" value="Genomic_DNA"/>
</dbReference>
<gene>
    <name evidence="2" type="ORF">R0137_02120</name>
</gene>
<dbReference type="InterPro" id="IPR022742">
    <property type="entry name" value="Hydrolase_4"/>
</dbReference>
<keyword evidence="2" id="KW-0378">Hydrolase</keyword>
<accession>A0ABZ0IEY0</accession>
<keyword evidence="3" id="KW-1185">Reference proteome</keyword>
<evidence type="ECO:0000313" key="2">
    <source>
        <dbReference type="EMBL" id="WOJ97379.1"/>
    </source>
</evidence>
<dbReference type="Gene3D" id="3.40.50.1820">
    <property type="entry name" value="alpha/beta hydrolase"/>
    <property type="match status" value="1"/>
</dbReference>
<feature type="domain" description="Serine aminopeptidase S33" evidence="1">
    <location>
        <begin position="31"/>
        <end position="266"/>
    </location>
</feature>
<evidence type="ECO:0000313" key="3">
    <source>
        <dbReference type="Proteomes" id="UP001626549"/>
    </source>
</evidence>
<evidence type="ECO:0000259" key="1">
    <source>
        <dbReference type="Pfam" id="PF12146"/>
    </source>
</evidence>
<dbReference type="Proteomes" id="UP001626549">
    <property type="component" value="Chromosome"/>
</dbReference>
<name>A0ABZ0IEY0_9GAMM</name>
<dbReference type="PANTHER" id="PTHR11614">
    <property type="entry name" value="PHOSPHOLIPASE-RELATED"/>
    <property type="match status" value="1"/>
</dbReference>